<dbReference type="InterPro" id="IPR011990">
    <property type="entry name" value="TPR-like_helical_dom_sf"/>
</dbReference>
<dbReference type="SUPFAM" id="SSF48452">
    <property type="entry name" value="TPR-like"/>
    <property type="match status" value="3"/>
</dbReference>
<dbReference type="PROSITE" id="PS50005">
    <property type="entry name" value="TPR"/>
    <property type="match status" value="1"/>
</dbReference>
<feature type="repeat" description="TPR" evidence="2">
    <location>
        <begin position="746"/>
        <end position="779"/>
    </location>
</feature>
<dbReference type="Pfam" id="PF13181">
    <property type="entry name" value="TPR_8"/>
    <property type="match status" value="1"/>
</dbReference>
<sequence length="933" mass="106598">MRNLKLFERFKSTQIHAFNSQQDSPSTSSNNNVTPRINFFGHPKSITKSKSRSLLPHGFPTTELLEPPLESYLKPIDLVESLSNLYRRIESSSESETSMLYLEQYAVLRSLGDAKLLRRCLLNARRHAIDVPSKVVLSAWLRFDRREHELVGVDSMDCNGFAVECPKTSLTHGYDLTVVDKDCDCSAEYEDNNSFGSDDIKISSADEFSGLDEASDFSFCIGSEKAKCVRWRIAALSRPFEAMLYGSFVESRTCEIDFSENGISIEAMLALNIYSRIKRVHLFRVETVFELLLLASKFCCDDLKSACEARLASSVTNLDKALTFVEYALEERTKLLLSACLQVFLRELPQSLQNPQVMRFFCSSEAKEQLAFLGSECLFLLYYFLSQVGMEEKLTTEPMLILLERTREFACTNWQKALSLHQMGCVLFQRKDYKAAQFHFRLASSLGHVYSLAGVSRTEYKQGKRYSAYKLMNFLISSHKPHGWMYQERSLYNVGVEKLKDLATATELDPSLTFPYKYRAVMKFEQKQIKEAFEEIDRLILFKPSPECLELRAWLFLAIGDRERCLRDLRAVLCLDPNYAVFGGRMRDDLVEALTAQCSEVESEADCWVRLYERWSAVDDVGSLAVVHQMLQNDPNKNYLRFRQSLLLLRLNCQGAAMRCLRMAWNLATSEAERLVYEGWLLYDMGYVDKTLTKAEKAISIQRSFEAFFLKAYVLADKNLNADEISCDVQVLEEALKCPSDGLRKGQALNNLGSIYINSGMLDQAETAYKNALEIKHTRAHQGLARVYFLKNQRKEALEEMTKLIEKACSKAAAYEKRSEYCEREKAKEDLDMATTLDPLRTYPYRYRAAVLMDDQKETEAVEELSKAIAFRPELQTLHLRAAFHEATGNMSLAAQDCEAALCLDPNHTETLHLYSRSKDQASSIDNTIFGLD</sequence>
<accession>A0ABM0VBR0</accession>
<dbReference type="InterPro" id="IPR044631">
    <property type="entry name" value="ETO1-like"/>
</dbReference>
<dbReference type="Proteomes" id="UP000694864">
    <property type="component" value="Chromosome 2"/>
</dbReference>
<dbReference type="InterPro" id="IPR019734">
    <property type="entry name" value="TPR_rpt"/>
</dbReference>
<dbReference type="SUPFAM" id="SSF54695">
    <property type="entry name" value="POZ domain"/>
    <property type="match status" value="1"/>
</dbReference>
<reference evidence="4" key="1">
    <citation type="journal article" date="2014" name="Nat. Commun.">
        <title>The emerging biofuel crop Camelina sativa retains a highly undifferentiated hexaploid genome structure.</title>
        <authorList>
            <person name="Kagale S."/>
            <person name="Koh C."/>
            <person name="Nixon J."/>
            <person name="Bollina V."/>
            <person name="Clarke W.E."/>
            <person name="Tuteja R."/>
            <person name="Spillane C."/>
            <person name="Robinson S.J."/>
            <person name="Links M.G."/>
            <person name="Clarke C."/>
            <person name="Higgins E.E."/>
            <person name="Huebert T."/>
            <person name="Sharpe A.G."/>
            <person name="Parkin I.A."/>
        </authorList>
    </citation>
    <scope>NUCLEOTIDE SEQUENCE [LARGE SCALE GENOMIC DNA]</scope>
    <source>
        <strain evidence="4">cv. DH55</strain>
    </source>
</reference>
<dbReference type="CDD" id="cd18190">
    <property type="entry name" value="BTB_POZ_ETO1-like"/>
    <property type="match status" value="1"/>
</dbReference>
<comment type="pathway">
    <text evidence="1">Protein modification; protein ubiquitination.</text>
</comment>
<reference evidence="5" key="2">
    <citation type="submission" date="2025-08" db="UniProtKB">
        <authorList>
            <consortium name="RefSeq"/>
        </authorList>
    </citation>
    <scope>IDENTIFICATION</scope>
    <source>
        <tissue evidence="5">Leaf</tissue>
    </source>
</reference>
<keyword evidence="2" id="KW-0802">TPR repeat</keyword>
<dbReference type="SMART" id="SM00028">
    <property type="entry name" value="TPR"/>
    <property type="match status" value="5"/>
</dbReference>
<evidence type="ECO:0000256" key="3">
    <source>
        <dbReference type="SAM" id="Coils"/>
    </source>
</evidence>
<evidence type="ECO:0000256" key="2">
    <source>
        <dbReference type="PROSITE-ProRule" id="PRU00339"/>
    </source>
</evidence>
<name>A0ABM0VBR0_CAMSA</name>
<dbReference type="PANTHER" id="PTHR44203:SF3">
    <property type="entry name" value="ETO1-LIKE PROTEIN 2"/>
    <property type="match status" value="1"/>
</dbReference>
<keyword evidence="3" id="KW-0175">Coiled coil</keyword>
<evidence type="ECO:0000313" key="4">
    <source>
        <dbReference type="Proteomes" id="UP000694864"/>
    </source>
</evidence>
<gene>
    <name evidence="5" type="primary">LOC104735698</name>
</gene>
<dbReference type="InterPro" id="IPR011333">
    <property type="entry name" value="SKP1/BTB/POZ_sf"/>
</dbReference>
<feature type="coiled-coil region" evidence="3">
    <location>
        <begin position="787"/>
        <end position="818"/>
    </location>
</feature>
<dbReference type="Gene3D" id="1.25.40.10">
    <property type="entry name" value="Tetratricopeptide repeat domain"/>
    <property type="match status" value="3"/>
</dbReference>
<keyword evidence="4" id="KW-1185">Reference proteome</keyword>
<dbReference type="Gene3D" id="3.30.710.10">
    <property type="entry name" value="Potassium Channel Kv1.1, Chain A"/>
    <property type="match status" value="1"/>
</dbReference>
<evidence type="ECO:0000256" key="1">
    <source>
        <dbReference type="ARBA" id="ARBA00004906"/>
    </source>
</evidence>
<proteinExistence type="predicted"/>
<dbReference type="RefSeq" id="XP_010453831.1">
    <property type="nucleotide sequence ID" value="XM_010455529.2"/>
</dbReference>
<evidence type="ECO:0000313" key="5">
    <source>
        <dbReference type="RefSeq" id="XP_010453831.1"/>
    </source>
</evidence>
<dbReference type="GeneID" id="104735698"/>
<dbReference type="PANTHER" id="PTHR44203">
    <property type="entry name" value="ETO1-RELATED"/>
    <property type="match status" value="1"/>
</dbReference>
<protein>
    <submittedName>
        <fullName evidence="5">ETO1-like protein 2</fullName>
    </submittedName>
</protein>
<organism evidence="4 5">
    <name type="scientific">Camelina sativa</name>
    <name type="common">False flax</name>
    <name type="synonym">Myagrum sativum</name>
    <dbReference type="NCBI Taxonomy" id="90675"/>
    <lineage>
        <taxon>Eukaryota</taxon>
        <taxon>Viridiplantae</taxon>
        <taxon>Streptophyta</taxon>
        <taxon>Embryophyta</taxon>
        <taxon>Tracheophyta</taxon>
        <taxon>Spermatophyta</taxon>
        <taxon>Magnoliopsida</taxon>
        <taxon>eudicotyledons</taxon>
        <taxon>Gunneridae</taxon>
        <taxon>Pentapetalae</taxon>
        <taxon>rosids</taxon>
        <taxon>malvids</taxon>
        <taxon>Brassicales</taxon>
        <taxon>Brassicaceae</taxon>
        <taxon>Camelineae</taxon>
        <taxon>Camelina</taxon>
    </lineage>
</organism>